<organism evidence="1 2">
    <name type="scientific">Aspergillus fijiensis CBS 313.89</name>
    <dbReference type="NCBI Taxonomy" id="1448319"/>
    <lineage>
        <taxon>Eukaryota</taxon>
        <taxon>Fungi</taxon>
        <taxon>Dikarya</taxon>
        <taxon>Ascomycota</taxon>
        <taxon>Pezizomycotina</taxon>
        <taxon>Eurotiomycetes</taxon>
        <taxon>Eurotiomycetidae</taxon>
        <taxon>Eurotiales</taxon>
        <taxon>Aspergillaceae</taxon>
        <taxon>Aspergillus</taxon>
    </lineage>
</organism>
<accession>A0A8G1RJ60</accession>
<dbReference type="Proteomes" id="UP000249789">
    <property type="component" value="Unassembled WGS sequence"/>
</dbReference>
<dbReference type="EMBL" id="KZ824696">
    <property type="protein sequence ID" value="RAK72416.1"/>
    <property type="molecule type" value="Genomic_DNA"/>
</dbReference>
<dbReference type="OrthoDB" id="4526693at2759"/>
<proteinExistence type="predicted"/>
<gene>
    <name evidence="1" type="ORF">BO72DRAFT_481006</name>
</gene>
<dbReference type="RefSeq" id="XP_040796428.1">
    <property type="nucleotide sequence ID" value="XM_040947665.1"/>
</dbReference>
<dbReference type="AlphaFoldDB" id="A0A8G1RJ60"/>
<dbReference type="VEuPathDB" id="FungiDB:BO72DRAFT_481006"/>
<evidence type="ECO:0000313" key="1">
    <source>
        <dbReference type="EMBL" id="RAK72416.1"/>
    </source>
</evidence>
<name>A0A8G1RJ60_9EURO</name>
<reference evidence="1 2" key="1">
    <citation type="submission" date="2018-02" db="EMBL/GenBank/DDBJ databases">
        <title>The genomes of Aspergillus section Nigri reveals drivers in fungal speciation.</title>
        <authorList>
            <consortium name="DOE Joint Genome Institute"/>
            <person name="Vesth T.C."/>
            <person name="Nybo J."/>
            <person name="Theobald S."/>
            <person name="Brandl J."/>
            <person name="Frisvad J.C."/>
            <person name="Nielsen K.F."/>
            <person name="Lyhne E.K."/>
            <person name="Kogle M.E."/>
            <person name="Kuo A."/>
            <person name="Riley R."/>
            <person name="Clum A."/>
            <person name="Nolan M."/>
            <person name="Lipzen A."/>
            <person name="Salamov A."/>
            <person name="Henrissat B."/>
            <person name="Wiebenga A."/>
            <person name="De vries R.P."/>
            <person name="Grigoriev I.V."/>
            <person name="Mortensen U.H."/>
            <person name="Andersen M.R."/>
            <person name="Baker S.E."/>
        </authorList>
    </citation>
    <scope>NUCLEOTIDE SEQUENCE [LARGE SCALE GENOMIC DNA]</scope>
    <source>
        <strain evidence="1 2">CBS 313.89</strain>
    </source>
</reference>
<keyword evidence="2" id="KW-1185">Reference proteome</keyword>
<dbReference type="GeneID" id="63864998"/>
<evidence type="ECO:0000313" key="2">
    <source>
        <dbReference type="Proteomes" id="UP000249789"/>
    </source>
</evidence>
<sequence>MLLLLLPSILVAPWSGLIYKDRPISARIKIIQAYRTFDRLPFLLVHLDATLLLSPSLYVSLQWPIRIVKKRLLRPKKPTWYIHFAHSLTSSWDPIGYHREL</sequence>
<protein>
    <submittedName>
        <fullName evidence="1">Uncharacterized protein</fullName>
    </submittedName>
</protein>